<dbReference type="OrthoDB" id="66029at2157"/>
<organism evidence="8 12">
    <name type="scientific">Methanococcus vannielii (strain ATCC 35089 / DSM 1224 / JCM 13029 / OCM 148 / SB)</name>
    <dbReference type="NCBI Taxonomy" id="406327"/>
    <lineage>
        <taxon>Archaea</taxon>
        <taxon>Methanobacteriati</taxon>
        <taxon>Methanobacteriota</taxon>
        <taxon>Methanomada group</taxon>
        <taxon>Methanococci</taxon>
        <taxon>Methanococcales</taxon>
        <taxon>Methanococcaceae</taxon>
        <taxon>Methanococcus</taxon>
    </lineage>
</organism>
<gene>
    <name evidence="8" type="ordered locus">Mevan_1036</name>
    <name evidence="9" type="ordered locus">Mevan_1042</name>
    <name evidence="10" type="ordered locus">Mevan_1048</name>
    <name evidence="11" type="ordered locus">Mevan_1054</name>
</gene>
<evidence type="ECO:0000313" key="12">
    <source>
        <dbReference type="Proteomes" id="UP000001107"/>
    </source>
</evidence>
<dbReference type="Proteomes" id="UP000001107">
    <property type="component" value="Chromosome"/>
</dbReference>
<evidence type="ECO:0000313" key="8">
    <source>
        <dbReference type="EMBL" id="ABR54939.1"/>
    </source>
</evidence>
<reference evidence="8 12" key="1">
    <citation type="submission" date="2007-06" db="EMBL/GenBank/DDBJ databases">
        <title>Complete sequence of Methanococcus vannielii SB.</title>
        <authorList>
            <consortium name="US DOE Joint Genome Institute"/>
            <person name="Copeland A."/>
            <person name="Lucas S."/>
            <person name="Lapidus A."/>
            <person name="Barry K."/>
            <person name="Glavina del Rio T."/>
            <person name="Dalin E."/>
            <person name="Tice H."/>
            <person name="Pitluck S."/>
            <person name="Chain P."/>
            <person name="Malfatti S."/>
            <person name="Shin M."/>
            <person name="Vergez L."/>
            <person name="Schmutz J."/>
            <person name="Larimer F."/>
            <person name="Land M."/>
            <person name="Hauser L."/>
            <person name="Kyrpides N."/>
            <person name="Anderson I."/>
            <person name="Sieprawska-Lupa M."/>
            <person name="Whitman W.B."/>
            <person name="Richardson P."/>
        </authorList>
    </citation>
    <scope>NUCLEOTIDE SEQUENCE [LARGE SCALE GENOMIC DNA]</scope>
    <source>
        <strain evidence="12">ATCC 35089 / DSM 1224 / JCM 13029 / OCM 148 / SB</strain>
        <strain evidence="8">SB</strain>
    </source>
</reference>
<dbReference type="InterPro" id="IPR018076">
    <property type="entry name" value="T2SS_GspF_dom"/>
</dbReference>
<proteinExistence type="predicted"/>
<evidence type="ECO:0000256" key="6">
    <source>
        <dbReference type="SAM" id="Phobius"/>
    </source>
</evidence>
<dbReference type="RefSeq" id="WP_012065868.1">
    <property type="nucleotide sequence ID" value="NC_009634.1"/>
</dbReference>
<dbReference type="HOGENOM" id="CLU_827975_0_0_2"/>
<evidence type="ECO:0000256" key="1">
    <source>
        <dbReference type="ARBA" id="ARBA00004651"/>
    </source>
</evidence>
<dbReference type="PANTHER" id="PTHR35402:SF1">
    <property type="entry name" value="TYPE II SECRETION SYSTEM PROTEIN GSPF DOMAIN-CONTAINING PROTEIN"/>
    <property type="match status" value="1"/>
</dbReference>
<evidence type="ECO:0000313" key="10">
    <source>
        <dbReference type="EMBL" id="ABR54949.1"/>
    </source>
</evidence>
<evidence type="ECO:0000256" key="4">
    <source>
        <dbReference type="ARBA" id="ARBA00022989"/>
    </source>
</evidence>
<dbReference type="KEGG" id="mvn:Mevan_1054"/>
<dbReference type="KEGG" id="mvn:Mevan_1048"/>
<dbReference type="EMBL" id="CP000742">
    <property type="protein sequence ID" value="ABR54949.1"/>
    <property type="molecule type" value="Genomic_DNA"/>
</dbReference>
<dbReference type="GO" id="GO:0005886">
    <property type="term" value="C:plasma membrane"/>
    <property type="evidence" value="ECO:0007669"/>
    <property type="project" value="UniProtKB-SubCell"/>
</dbReference>
<keyword evidence="5 6" id="KW-0472">Membrane</keyword>
<evidence type="ECO:0000256" key="5">
    <source>
        <dbReference type="ARBA" id="ARBA00023136"/>
    </source>
</evidence>
<evidence type="ECO:0000259" key="7">
    <source>
        <dbReference type="Pfam" id="PF00482"/>
    </source>
</evidence>
<evidence type="ECO:0000313" key="9">
    <source>
        <dbReference type="EMBL" id="ABR54944.1"/>
    </source>
</evidence>
<keyword evidence="2" id="KW-1003">Cell membrane</keyword>
<keyword evidence="12" id="KW-1185">Reference proteome</keyword>
<dbReference type="KEGG" id="mvn:Mevan_1036"/>
<dbReference type="GeneID" id="5325474"/>
<feature type="transmembrane region" description="Helical" evidence="6">
    <location>
        <begin position="119"/>
        <end position="139"/>
    </location>
</feature>
<dbReference type="AlphaFoldDB" id="A6UR17"/>
<dbReference type="PANTHER" id="PTHR35402">
    <property type="entry name" value="INTEGRAL MEMBRANE PROTEIN-RELATED"/>
    <property type="match status" value="1"/>
</dbReference>
<accession>A6UR17</accession>
<dbReference type="STRING" id="406327.Mevan_1036"/>
<dbReference type="InterPro" id="IPR056569">
    <property type="entry name" value="ArlJ-like"/>
</dbReference>
<dbReference type="EMBL" id="CP000742">
    <property type="protein sequence ID" value="ABR54939.1"/>
    <property type="molecule type" value="Genomic_DNA"/>
</dbReference>
<protein>
    <submittedName>
        <fullName evidence="8">Type II secretion system protein</fullName>
    </submittedName>
</protein>
<evidence type="ECO:0000313" key="11">
    <source>
        <dbReference type="EMBL" id="ABR54954.1"/>
    </source>
</evidence>
<sequence length="351" mass="39879">MNVRRKKEPSFLDKLSNLLKSTKITKRKNVSRVGRSEYLKKIFDRKKETFTEDEILEFYEPYINETPEVTIDIDDILFEKRFGALQGYSDSFSYWVTNTSFLPSKRDYQYAGIIDERVYFLKIIVFSIFAVILLFLYGVITSDPISGITNGIIFALIILFGGIFYPKLKLTLFRGEIKIQVLMSILHLISMLNSGASVQEAIKNIANNPEYGLTSYEFRSIIKDINQGGYNFVEALERAKVRSKIPLLKKLYDQLILAANKGGTQLLLENLYNEIVRESLSKIDSSKFQISNLGNLIFGIGLIIPFSGMIQSALGAQQGFDGIINAIDLVMTKIGLLSTIIFTIFIKMKIE</sequence>
<keyword evidence="4 6" id="KW-1133">Transmembrane helix</keyword>
<feature type="transmembrane region" description="Helical" evidence="6">
    <location>
        <begin position="290"/>
        <end position="310"/>
    </location>
</feature>
<evidence type="ECO:0000256" key="2">
    <source>
        <dbReference type="ARBA" id="ARBA00022475"/>
    </source>
</evidence>
<feature type="transmembrane region" description="Helical" evidence="6">
    <location>
        <begin position="145"/>
        <end position="165"/>
    </location>
</feature>
<feature type="transmembrane region" description="Helical" evidence="6">
    <location>
        <begin position="322"/>
        <end position="346"/>
    </location>
</feature>
<keyword evidence="3 6" id="KW-0812">Transmembrane</keyword>
<dbReference type="eggNOG" id="arCOG01812">
    <property type="taxonomic scope" value="Archaea"/>
</dbReference>
<evidence type="ECO:0000256" key="3">
    <source>
        <dbReference type="ARBA" id="ARBA00022692"/>
    </source>
</evidence>
<dbReference type="EMBL" id="CP000742">
    <property type="protein sequence ID" value="ABR54944.1"/>
    <property type="molecule type" value="Genomic_DNA"/>
</dbReference>
<dbReference type="Pfam" id="PF00482">
    <property type="entry name" value="T2SSF"/>
    <property type="match status" value="1"/>
</dbReference>
<name>A6UR17_METVS</name>
<dbReference type="KEGG" id="mvn:Mevan_1042"/>
<feature type="domain" description="Type II secretion system protein GspF" evidence="7">
    <location>
        <begin position="187"/>
        <end position="310"/>
    </location>
</feature>
<dbReference type="EMBL" id="CP000742">
    <property type="protein sequence ID" value="ABR54954.1"/>
    <property type="molecule type" value="Genomic_DNA"/>
</dbReference>
<comment type="subcellular location">
    <subcellularLocation>
        <location evidence="1">Cell membrane</location>
        <topology evidence="1">Multi-pass membrane protein</topology>
    </subcellularLocation>
</comment>